<dbReference type="Pfam" id="PF20329">
    <property type="entry name" value="DUF6624"/>
    <property type="match status" value="1"/>
</dbReference>
<protein>
    <submittedName>
        <fullName evidence="1">Uncharacterized protein</fullName>
    </submittedName>
</protein>
<dbReference type="Proteomes" id="UP000538670">
    <property type="component" value="Unassembled WGS sequence"/>
</dbReference>
<gene>
    <name evidence="1" type="ORF">GGR48_001955</name>
</gene>
<evidence type="ECO:0000313" key="1">
    <source>
        <dbReference type="EMBL" id="MBB3879528.1"/>
    </source>
</evidence>
<sequence>MPNLYDRVMLKITGKQRYATQAMCDNGQRVYQPLEDEKTVDRLRAEVGLSPVAGYLAGMDKSYDRCPPGQRL</sequence>
<name>A0A7W6AC78_9SPHN</name>
<comment type="caution">
    <text evidence="1">The sequence shown here is derived from an EMBL/GenBank/DDBJ whole genome shotgun (WGS) entry which is preliminary data.</text>
</comment>
<keyword evidence="2" id="KW-1185">Reference proteome</keyword>
<dbReference type="AlphaFoldDB" id="A0A7W6AC78"/>
<dbReference type="RefSeq" id="WP_206362553.1">
    <property type="nucleotide sequence ID" value="NZ_JACIDH010000007.1"/>
</dbReference>
<dbReference type="InterPro" id="IPR046732">
    <property type="entry name" value="DUF6624"/>
</dbReference>
<accession>A0A7W6AC78</accession>
<reference evidence="1 2" key="1">
    <citation type="submission" date="2020-08" db="EMBL/GenBank/DDBJ databases">
        <title>Genomic Encyclopedia of Type Strains, Phase IV (KMG-IV): sequencing the most valuable type-strain genomes for metagenomic binning, comparative biology and taxonomic classification.</title>
        <authorList>
            <person name="Goeker M."/>
        </authorList>
    </citation>
    <scope>NUCLEOTIDE SEQUENCE [LARGE SCALE GENOMIC DNA]</scope>
    <source>
        <strain evidence="1 2">DSM 19512</strain>
    </source>
</reference>
<proteinExistence type="predicted"/>
<evidence type="ECO:0000313" key="2">
    <source>
        <dbReference type="Proteomes" id="UP000538670"/>
    </source>
</evidence>
<dbReference type="EMBL" id="JACIDH010000007">
    <property type="protein sequence ID" value="MBB3879528.1"/>
    <property type="molecule type" value="Genomic_DNA"/>
</dbReference>
<organism evidence="1 2">
    <name type="scientific">Sphingomonas pseudosanguinis</name>
    <dbReference type="NCBI Taxonomy" id="413712"/>
    <lineage>
        <taxon>Bacteria</taxon>
        <taxon>Pseudomonadati</taxon>
        <taxon>Pseudomonadota</taxon>
        <taxon>Alphaproteobacteria</taxon>
        <taxon>Sphingomonadales</taxon>
        <taxon>Sphingomonadaceae</taxon>
        <taxon>Sphingomonas</taxon>
    </lineage>
</organism>